<name>A0A195B273_9HYME</name>
<keyword evidence="3" id="KW-1185">Reference proteome</keyword>
<dbReference type="Proteomes" id="UP000078540">
    <property type="component" value="Unassembled WGS sequence"/>
</dbReference>
<evidence type="ECO:0000313" key="3">
    <source>
        <dbReference type="Proteomes" id="UP000078540"/>
    </source>
</evidence>
<feature type="region of interest" description="Disordered" evidence="1">
    <location>
        <begin position="46"/>
        <end position="86"/>
    </location>
</feature>
<gene>
    <name evidence="2" type="ORF">ALC53_11040</name>
</gene>
<sequence length="86" mass="9159">MGRRDAPLSSEQRPGHPTPSSTSLGTMSVLVWCWCKPTQPNPPDSLSFACTSASQPTDASQSVPHVSVERSQATETTSPFTSARNV</sequence>
<accession>A0A195B273</accession>
<reference evidence="2 3" key="1">
    <citation type="submission" date="2015-09" db="EMBL/GenBank/DDBJ databases">
        <title>Atta colombica WGS genome.</title>
        <authorList>
            <person name="Nygaard S."/>
            <person name="Hu H."/>
            <person name="Boomsma J."/>
            <person name="Zhang G."/>
        </authorList>
    </citation>
    <scope>NUCLEOTIDE SEQUENCE [LARGE SCALE GENOMIC DNA]</scope>
    <source>
        <strain evidence="2">Treedump-2</strain>
        <tissue evidence="2">Whole body</tissue>
    </source>
</reference>
<evidence type="ECO:0000256" key="1">
    <source>
        <dbReference type="SAM" id="MobiDB-lite"/>
    </source>
</evidence>
<protein>
    <submittedName>
        <fullName evidence="2">Uncharacterized protein</fullName>
    </submittedName>
</protein>
<proteinExistence type="predicted"/>
<organism evidence="2 3">
    <name type="scientific">Atta colombica</name>
    <dbReference type="NCBI Taxonomy" id="520822"/>
    <lineage>
        <taxon>Eukaryota</taxon>
        <taxon>Metazoa</taxon>
        <taxon>Ecdysozoa</taxon>
        <taxon>Arthropoda</taxon>
        <taxon>Hexapoda</taxon>
        <taxon>Insecta</taxon>
        <taxon>Pterygota</taxon>
        <taxon>Neoptera</taxon>
        <taxon>Endopterygota</taxon>
        <taxon>Hymenoptera</taxon>
        <taxon>Apocrita</taxon>
        <taxon>Aculeata</taxon>
        <taxon>Formicoidea</taxon>
        <taxon>Formicidae</taxon>
        <taxon>Myrmicinae</taxon>
        <taxon>Atta</taxon>
    </lineage>
</organism>
<feature type="compositionally biased region" description="Polar residues" evidence="1">
    <location>
        <begin position="48"/>
        <end position="86"/>
    </location>
</feature>
<dbReference type="AlphaFoldDB" id="A0A195B273"/>
<dbReference type="EMBL" id="KQ976662">
    <property type="protein sequence ID" value="KYM78385.1"/>
    <property type="molecule type" value="Genomic_DNA"/>
</dbReference>
<evidence type="ECO:0000313" key="2">
    <source>
        <dbReference type="EMBL" id="KYM78385.1"/>
    </source>
</evidence>
<feature type="region of interest" description="Disordered" evidence="1">
    <location>
        <begin position="1"/>
        <end position="24"/>
    </location>
</feature>